<name>A0A0C9MVY2_9FUNG</name>
<organism evidence="1">
    <name type="scientific">Mucor ambiguus</name>
    <dbReference type="NCBI Taxonomy" id="91626"/>
    <lineage>
        <taxon>Eukaryota</taxon>
        <taxon>Fungi</taxon>
        <taxon>Fungi incertae sedis</taxon>
        <taxon>Mucoromycota</taxon>
        <taxon>Mucoromycotina</taxon>
        <taxon>Mucoromycetes</taxon>
        <taxon>Mucorales</taxon>
        <taxon>Mucorineae</taxon>
        <taxon>Mucoraceae</taxon>
        <taxon>Mucor</taxon>
    </lineage>
</organism>
<accession>A0A0C9MVY2</accession>
<dbReference type="PANTHER" id="PTHR46263:SF1">
    <property type="entry name" value="ARMADILLO REPEAT-CONTAINING PROTEIN 7"/>
    <property type="match status" value="1"/>
</dbReference>
<sequence>MFQSKAYIERRHGKTGTDRAYYLNQLVQEYKTTESKEAKQQVLANLANFAYDPINYNTLWDLHVVVLFLDALTDDDPLLREFGVGGLANICLEPRHHEYIMSQPVFRHNIVQCLKTEYSLNTKVNAMTTLMQLITAENYITILTDELRSHLQKIQMDKQQVQARNMAALFLLDYYHQPC</sequence>
<dbReference type="SUPFAM" id="SSF48371">
    <property type="entry name" value="ARM repeat"/>
    <property type="match status" value="1"/>
</dbReference>
<dbReference type="InterPro" id="IPR011989">
    <property type="entry name" value="ARM-like"/>
</dbReference>
<proteinExistence type="predicted"/>
<dbReference type="Proteomes" id="UP000053815">
    <property type="component" value="Unassembled WGS sequence"/>
</dbReference>
<dbReference type="InterPro" id="IPR016024">
    <property type="entry name" value="ARM-type_fold"/>
</dbReference>
<dbReference type="STRING" id="91626.A0A0C9MVY2"/>
<evidence type="ECO:0000313" key="2">
    <source>
        <dbReference type="Proteomes" id="UP000053815"/>
    </source>
</evidence>
<dbReference type="Gene3D" id="1.25.10.10">
    <property type="entry name" value="Leucine-rich Repeat Variant"/>
    <property type="match status" value="1"/>
</dbReference>
<dbReference type="PANTHER" id="PTHR46263">
    <property type="entry name" value="ARMADILLO REPEAT-CONTAINING PROTEIN 7"/>
    <property type="match status" value="1"/>
</dbReference>
<dbReference type="AlphaFoldDB" id="A0A0C9MVY2"/>
<keyword evidence="2" id="KW-1185">Reference proteome</keyword>
<protein>
    <submittedName>
        <fullName evidence="1">Armadillo repeat-containing protein 7-like</fullName>
    </submittedName>
</protein>
<gene>
    <name evidence="1" type="ORF">MAM1_0171d07169</name>
</gene>
<dbReference type="EMBL" id="DF836460">
    <property type="protein sequence ID" value="GAN07667.1"/>
    <property type="molecule type" value="Genomic_DNA"/>
</dbReference>
<evidence type="ECO:0000313" key="1">
    <source>
        <dbReference type="EMBL" id="GAN07667.1"/>
    </source>
</evidence>
<reference evidence="1" key="1">
    <citation type="submission" date="2014-09" db="EMBL/GenBank/DDBJ databases">
        <title>Draft genome sequence of an oleaginous Mucoromycotina fungus Mucor ambiguus NBRC6742.</title>
        <authorList>
            <person name="Takeda I."/>
            <person name="Yamane N."/>
            <person name="Morita T."/>
            <person name="Tamano K."/>
            <person name="Machida M."/>
            <person name="Baker S."/>
            <person name="Koike H."/>
        </authorList>
    </citation>
    <scope>NUCLEOTIDE SEQUENCE</scope>
    <source>
        <strain evidence="1">NBRC 6742</strain>
    </source>
</reference>
<dbReference type="InterPro" id="IPR042462">
    <property type="entry name" value="ARMC7"/>
</dbReference>
<dbReference type="OrthoDB" id="201709at2759"/>